<dbReference type="InterPro" id="IPR036259">
    <property type="entry name" value="MFS_trans_sf"/>
</dbReference>
<dbReference type="GO" id="GO:0022857">
    <property type="term" value="F:transmembrane transporter activity"/>
    <property type="evidence" value="ECO:0007669"/>
    <property type="project" value="InterPro"/>
</dbReference>
<feature type="transmembrane region" description="Helical" evidence="5">
    <location>
        <begin position="381"/>
        <end position="400"/>
    </location>
</feature>
<evidence type="ECO:0000313" key="7">
    <source>
        <dbReference type="EMBL" id="VDI30682.1"/>
    </source>
</evidence>
<evidence type="ECO:0000256" key="1">
    <source>
        <dbReference type="ARBA" id="ARBA00004141"/>
    </source>
</evidence>
<dbReference type="AlphaFoldDB" id="A0A8B6EA53"/>
<dbReference type="PANTHER" id="PTHR23507">
    <property type="entry name" value="ZGC:174356"/>
    <property type="match status" value="1"/>
</dbReference>
<keyword evidence="8" id="KW-1185">Reference proteome</keyword>
<feature type="domain" description="Major facilitator superfamily (MFS) profile" evidence="6">
    <location>
        <begin position="38"/>
        <end position="557"/>
    </location>
</feature>
<reference evidence="7" key="1">
    <citation type="submission" date="2018-11" db="EMBL/GenBank/DDBJ databases">
        <authorList>
            <person name="Alioto T."/>
            <person name="Alioto T."/>
        </authorList>
    </citation>
    <scope>NUCLEOTIDE SEQUENCE</scope>
</reference>
<dbReference type="GO" id="GO:0016020">
    <property type="term" value="C:membrane"/>
    <property type="evidence" value="ECO:0007669"/>
    <property type="project" value="UniProtKB-SubCell"/>
</dbReference>
<feature type="transmembrane region" description="Helical" evidence="5">
    <location>
        <begin position="468"/>
        <end position="488"/>
    </location>
</feature>
<feature type="transmembrane region" description="Helical" evidence="5">
    <location>
        <begin position="32"/>
        <end position="56"/>
    </location>
</feature>
<dbReference type="Gene3D" id="1.20.1250.20">
    <property type="entry name" value="MFS general substrate transporter like domains"/>
    <property type="match status" value="2"/>
</dbReference>
<organism evidence="7 8">
    <name type="scientific">Mytilus galloprovincialis</name>
    <name type="common">Mediterranean mussel</name>
    <dbReference type="NCBI Taxonomy" id="29158"/>
    <lineage>
        <taxon>Eukaryota</taxon>
        <taxon>Metazoa</taxon>
        <taxon>Spiralia</taxon>
        <taxon>Lophotrochozoa</taxon>
        <taxon>Mollusca</taxon>
        <taxon>Bivalvia</taxon>
        <taxon>Autobranchia</taxon>
        <taxon>Pteriomorphia</taxon>
        <taxon>Mytilida</taxon>
        <taxon>Mytiloidea</taxon>
        <taxon>Mytilidae</taxon>
        <taxon>Mytilinae</taxon>
        <taxon>Mytilus</taxon>
    </lineage>
</organism>
<dbReference type="OrthoDB" id="6147058at2759"/>
<keyword evidence="2 5" id="KW-0812">Transmembrane</keyword>
<name>A0A8B6EA53_MYTGA</name>
<evidence type="ECO:0000313" key="8">
    <source>
        <dbReference type="Proteomes" id="UP000596742"/>
    </source>
</evidence>
<feature type="transmembrane region" description="Helical" evidence="5">
    <location>
        <begin position="163"/>
        <end position="188"/>
    </location>
</feature>
<dbReference type="SUPFAM" id="SSF103473">
    <property type="entry name" value="MFS general substrate transporter"/>
    <property type="match status" value="1"/>
</dbReference>
<feature type="transmembrane region" description="Helical" evidence="5">
    <location>
        <begin position="535"/>
        <end position="554"/>
    </location>
</feature>
<accession>A0A8B6EA53</accession>
<dbReference type="Proteomes" id="UP000596742">
    <property type="component" value="Unassembled WGS sequence"/>
</dbReference>
<feature type="transmembrane region" description="Helical" evidence="5">
    <location>
        <begin position="105"/>
        <end position="124"/>
    </location>
</feature>
<evidence type="ECO:0000256" key="2">
    <source>
        <dbReference type="ARBA" id="ARBA00022692"/>
    </source>
</evidence>
<feature type="transmembrane region" description="Helical" evidence="5">
    <location>
        <begin position="289"/>
        <end position="307"/>
    </location>
</feature>
<dbReference type="PROSITE" id="PS50850">
    <property type="entry name" value="MFS"/>
    <property type="match status" value="1"/>
</dbReference>
<gene>
    <name evidence="7" type="ORF">MGAL_10B012209</name>
</gene>
<feature type="transmembrane region" description="Helical" evidence="5">
    <location>
        <begin position="200"/>
        <end position="224"/>
    </location>
</feature>
<proteinExistence type="predicted"/>
<dbReference type="EMBL" id="UYJE01004719">
    <property type="protein sequence ID" value="VDI30682.1"/>
    <property type="molecule type" value="Genomic_DNA"/>
</dbReference>
<feature type="transmembrane region" description="Helical" evidence="5">
    <location>
        <begin position="358"/>
        <end position="376"/>
    </location>
</feature>
<feature type="transmembrane region" description="Helical" evidence="5">
    <location>
        <begin position="136"/>
        <end position="157"/>
    </location>
</feature>
<feature type="transmembrane region" description="Helical" evidence="5">
    <location>
        <begin position="500"/>
        <end position="523"/>
    </location>
</feature>
<evidence type="ECO:0000256" key="5">
    <source>
        <dbReference type="SAM" id="Phobius"/>
    </source>
</evidence>
<comment type="caution">
    <text evidence="7">The sequence shown here is derived from an EMBL/GenBank/DDBJ whole genome shotgun (WGS) entry which is preliminary data.</text>
</comment>
<comment type="subcellular location">
    <subcellularLocation>
        <location evidence="1">Membrane</location>
        <topology evidence="1">Multi-pass membrane protein</topology>
    </subcellularLocation>
</comment>
<dbReference type="InterPro" id="IPR020846">
    <property type="entry name" value="MFS_dom"/>
</dbReference>
<evidence type="ECO:0000259" key="6">
    <source>
        <dbReference type="PROSITE" id="PS50850"/>
    </source>
</evidence>
<evidence type="ECO:0000256" key="3">
    <source>
        <dbReference type="ARBA" id="ARBA00022989"/>
    </source>
</evidence>
<evidence type="ECO:0000256" key="4">
    <source>
        <dbReference type="ARBA" id="ARBA00023136"/>
    </source>
</evidence>
<keyword evidence="3 5" id="KW-1133">Transmembrane helix</keyword>
<sequence>MTSKVAYDRSEETPLLVNKDNCEDIKLRYPRWLTFSVLISIPFLHMLSYILSLYVIGQYTYVYFLEEKFPGVPHSLSGSLSSCNINKSSIAYFIESSIQQTSAKWAIYTNLAFIIPSVLININLATYSDVHGRKLFFIVPLAGTIIKNILCAVGMYYKMNVRLMLIFYMIEACTGSWVASLSMSFCFVADTTTPGKGRSLIISLLDGGVGLGAIGASFLSGYLITWTNGYHYPQFMAVIIAIIPFLCVLTMVQETLPISRRRSNVSILQNIQRVFDCYRSNFSPFGKRWVFVVLIITFAMSALTVLSRTSVDSLYFVSAPFCWSSITIGLYTGIRIVLWNIGGVILIIILQICTTDEVISLVGCITTTAALIIQGLAKTNFMMYIATLSSIRCIVTMPMIRGIRSLSILACTVGKHFISAALSSIECIVTMLMIRGIMSLSILACTVGKHFISAALSSIRCIVSMPMIRAALSSIGCIVTMPMIRGIMSKMTPPEKQGSIFAGVAAVESFSSLFGTVIIGIIYDSTVTIYRGLTFLIWAGIGGIGIILSLILIMERRKRPAANQTSQSNIVIKVDSSVTGE</sequence>
<keyword evidence="4 5" id="KW-0472">Membrane</keyword>
<feature type="transmembrane region" description="Helical" evidence="5">
    <location>
        <begin position="336"/>
        <end position="352"/>
    </location>
</feature>
<feature type="transmembrane region" description="Helical" evidence="5">
    <location>
        <begin position="230"/>
        <end position="252"/>
    </location>
</feature>
<protein>
    <submittedName>
        <fullName evidence="7">MFS transporter, PCFT/HCP family, solute carrier family 46 (Folate transporter), member 1/3</fullName>
    </submittedName>
</protein>
<dbReference type="PANTHER" id="PTHR23507:SF1">
    <property type="entry name" value="FI18259P1-RELATED"/>
    <property type="match status" value="1"/>
</dbReference>